<dbReference type="PANTHER" id="PTHR42743">
    <property type="entry name" value="AMINO-ACID AMINOTRANSFERASE"/>
    <property type="match status" value="1"/>
</dbReference>
<evidence type="ECO:0000256" key="1">
    <source>
        <dbReference type="ARBA" id="ARBA00009320"/>
    </source>
</evidence>
<keyword evidence="3" id="KW-1185">Reference proteome</keyword>
<gene>
    <name evidence="2" type="ORF">HMPREF0724_12242</name>
</gene>
<comment type="similarity">
    <text evidence="1">Belongs to the class-IV pyridoxal-phosphate-dependent aminotransferase family.</text>
</comment>
<dbReference type="SUPFAM" id="SSF56752">
    <property type="entry name" value="D-aminoacid aminotransferase-like PLP-dependent enzymes"/>
    <property type="match status" value="1"/>
</dbReference>
<organism evidence="2 3">
    <name type="scientific">Prescottella equi ATCC 33707</name>
    <dbReference type="NCBI Taxonomy" id="525370"/>
    <lineage>
        <taxon>Bacteria</taxon>
        <taxon>Bacillati</taxon>
        <taxon>Actinomycetota</taxon>
        <taxon>Actinomycetes</taxon>
        <taxon>Mycobacteriales</taxon>
        <taxon>Nocardiaceae</taxon>
        <taxon>Prescottella</taxon>
    </lineage>
</organism>
<dbReference type="EMBL" id="ADNW02000010">
    <property type="protein sequence ID" value="EGD24034.1"/>
    <property type="molecule type" value="Genomic_DNA"/>
</dbReference>
<dbReference type="InterPro" id="IPR043132">
    <property type="entry name" value="BCAT-like_C"/>
</dbReference>
<dbReference type="InterPro" id="IPR001544">
    <property type="entry name" value="Aminotrans_IV"/>
</dbReference>
<comment type="caution">
    <text evidence="2">The sequence shown here is derived from an EMBL/GenBank/DDBJ whole genome shotgun (WGS) entry which is preliminary data.</text>
</comment>
<accession>E9T0T3</accession>
<dbReference type="Pfam" id="PF01063">
    <property type="entry name" value="Aminotran_4"/>
    <property type="match status" value="1"/>
</dbReference>
<dbReference type="GO" id="GO:0008483">
    <property type="term" value="F:transaminase activity"/>
    <property type="evidence" value="ECO:0007669"/>
    <property type="project" value="UniProtKB-KW"/>
</dbReference>
<dbReference type="Proteomes" id="UP000004245">
    <property type="component" value="Unassembled WGS sequence"/>
</dbReference>
<dbReference type="AlphaFoldDB" id="E9T0T3"/>
<dbReference type="InterPro" id="IPR043131">
    <property type="entry name" value="BCAT-like_N"/>
</dbReference>
<dbReference type="NCBIfam" id="NF005887">
    <property type="entry name" value="PRK07849.1-2"/>
    <property type="match status" value="1"/>
</dbReference>
<dbReference type="InterPro" id="IPR050571">
    <property type="entry name" value="Class-IV_PLP-Dep_Aminotrnsfr"/>
</dbReference>
<dbReference type="STRING" id="43767.A6I91_13670"/>
<evidence type="ECO:0000313" key="2">
    <source>
        <dbReference type="EMBL" id="EGD24034.1"/>
    </source>
</evidence>
<dbReference type="HOGENOM" id="CLU_020844_1_0_11"/>
<name>E9T0T3_RHOHA</name>
<evidence type="ECO:0000313" key="3">
    <source>
        <dbReference type="Proteomes" id="UP000004245"/>
    </source>
</evidence>
<proteinExistence type="inferred from homology"/>
<keyword evidence="2" id="KW-0032">Aminotransferase</keyword>
<dbReference type="Gene3D" id="3.30.470.10">
    <property type="match status" value="1"/>
</dbReference>
<dbReference type="PANTHER" id="PTHR42743:SF11">
    <property type="entry name" value="AMINODEOXYCHORISMATE LYASE"/>
    <property type="match status" value="1"/>
</dbReference>
<dbReference type="Gene3D" id="3.20.10.10">
    <property type="entry name" value="D-amino Acid Aminotransferase, subunit A, domain 2"/>
    <property type="match status" value="1"/>
</dbReference>
<keyword evidence="2" id="KW-0808">Transferase</keyword>
<sequence>MGQGWAGVELLVVTGSGYGGRMAEQVLVTLDGQVRDAAAPLLHVDDLAVIRGDGVFETLLVRDGRACKPALHLDRLEASARALDLPWPGRGLWTRAVEAAAREWGGDREGWMRLVLSRGREAGGPPTAFVTVGAVAERVLRARQDGVSALTLPRGYSVDLSASAPWQLLGAKTLSYATNMAALRHAQAQGADEVVFTSSEGRVLEGPRSTVVIARGKTLITPPPEQGILPGTTQKALFEVAPDKGYSCEYAPLFPSDLIAAEGVWLVSSVTLAARVHTLDGLTLQSSPAAEDVASLVELAVETIGSD</sequence>
<protein>
    <submittedName>
        <fullName evidence="2">Aminotransferase, class IV</fullName>
    </submittedName>
</protein>
<dbReference type="GO" id="GO:0046394">
    <property type="term" value="P:carboxylic acid biosynthetic process"/>
    <property type="evidence" value="ECO:0007669"/>
    <property type="project" value="UniProtKB-ARBA"/>
</dbReference>
<reference evidence="2" key="1">
    <citation type="submission" date="2011-01" db="EMBL/GenBank/DDBJ databases">
        <authorList>
            <person name="Muzny D."/>
            <person name="Qin X."/>
            <person name="Buhay C."/>
            <person name="Dugan-Rocha S."/>
            <person name="Ding Y."/>
            <person name="Chen G."/>
            <person name="Hawes A."/>
            <person name="Holder M."/>
            <person name="Jhangiani S."/>
            <person name="Johnson A."/>
            <person name="Khan Z."/>
            <person name="Li Z."/>
            <person name="Liu W."/>
            <person name="Liu X."/>
            <person name="Perez L."/>
            <person name="Shen H."/>
            <person name="Wang Q."/>
            <person name="Watt J."/>
            <person name="Xi L."/>
            <person name="Xin Y."/>
            <person name="Zhou J."/>
            <person name="Deng J."/>
            <person name="Jiang H."/>
            <person name="Liu Y."/>
            <person name="Qu J."/>
            <person name="Song X.-Z."/>
            <person name="Zhang L."/>
            <person name="Villasana D."/>
            <person name="Johnson A."/>
            <person name="Liu J."/>
            <person name="Liyanage D."/>
            <person name="Lorensuhewa L."/>
            <person name="Robinson T."/>
            <person name="Song A."/>
            <person name="Song B.-B."/>
            <person name="Dinh H."/>
            <person name="Thornton R."/>
            <person name="Coyle M."/>
            <person name="Francisco L."/>
            <person name="Jackson L."/>
            <person name="Javaid M."/>
            <person name="Korchina V."/>
            <person name="Kovar C."/>
            <person name="Mata R."/>
            <person name="Mathew T."/>
            <person name="Ngo R."/>
            <person name="Nguyen L."/>
            <person name="Nguyen N."/>
            <person name="Okwuonu G."/>
            <person name="Ongeri F."/>
            <person name="Pham C."/>
            <person name="Simmons D."/>
            <person name="Wilczek-Boney K."/>
            <person name="Hale W."/>
            <person name="Jakkamsetti A."/>
            <person name="Pham P."/>
            <person name="Ruth R."/>
            <person name="San Lucas F."/>
            <person name="Warren J."/>
            <person name="Zhang J."/>
            <person name="Zhao Z."/>
            <person name="Zhou C."/>
            <person name="Zhu D."/>
            <person name="Lee S."/>
            <person name="Bess C."/>
            <person name="Blankenburg K."/>
            <person name="Forbes L."/>
            <person name="Fu Q."/>
            <person name="Gubbala S."/>
            <person name="Hirani K."/>
            <person name="Jayaseelan J.C."/>
            <person name="Lara F."/>
            <person name="Munidasa M."/>
            <person name="Palculict T."/>
            <person name="Patil S."/>
            <person name="Pu L.-L."/>
            <person name="Saada N."/>
            <person name="Tang L."/>
            <person name="Weissenberger G."/>
            <person name="Zhu Y."/>
            <person name="Hemphill L."/>
            <person name="Shang Y."/>
            <person name="Youmans B."/>
            <person name="Ayvaz T."/>
            <person name="Ross M."/>
            <person name="Santibanez J."/>
            <person name="Aqrawi P."/>
            <person name="Gross S."/>
            <person name="Joshi V."/>
            <person name="Fowler G."/>
            <person name="Nazareth L."/>
            <person name="Reid J."/>
            <person name="Worley K."/>
            <person name="Petrosino J."/>
            <person name="Highlander S."/>
            <person name="Gibbs R."/>
        </authorList>
    </citation>
    <scope>NUCLEOTIDE SEQUENCE [LARGE SCALE GENOMIC DNA]</scope>
    <source>
        <strain evidence="2">ATCC 33707</strain>
    </source>
</reference>
<dbReference type="GO" id="GO:0005829">
    <property type="term" value="C:cytosol"/>
    <property type="evidence" value="ECO:0007669"/>
    <property type="project" value="TreeGrafter"/>
</dbReference>
<dbReference type="NCBIfam" id="NF005886">
    <property type="entry name" value="PRK07849.1-1"/>
    <property type="match status" value="1"/>
</dbReference>
<dbReference type="InterPro" id="IPR036038">
    <property type="entry name" value="Aminotransferase-like"/>
</dbReference>